<dbReference type="STRING" id="391626.OAN307_c11440"/>
<proteinExistence type="predicted"/>
<evidence type="ECO:0008006" key="4">
    <source>
        <dbReference type="Google" id="ProtNLM"/>
    </source>
</evidence>
<sequence>MTTSRSNMQRFGIQVVHAVCTLCATSVLAAETIAENIPVPSGQTLSFIEFITEAEGDILRFRFLAPEIGIAFDYMDVVPDFQMVCDEHVMPVLDENALAPSQIVLSMSAMDIPFGEDNPDVLQFFEIFRSENGTCIWEEF</sequence>
<dbReference type="AlphaFoldDB" id="M9R937"/>
<dbReference type="InterPro" id="IPR045467">
    <property type="entry name" value="DUF6497"/>
</dbReference>
<dbReference type="Pfam" id="PF20107">
    <property type="entry name" value="DUF6497"/>
    <property type="match status" value="1"/>
</dbReference>
<keyword evidence="1" id="KW-0732">Signal</keyword>
<dbReference type="HOGENOM" id="CLU_125473_0_0_5"/>
<gene>
    <name evidence="2" type="ORF">OAN307_c11440</name>
</gene>
<accession>M9R937</accession>
<feature type="chain" id="PRO_5004102368" description="Acetolactate synthase" evidence="1">
    <location>
        <begin position="30"/>
        <end position="140"/>
    </location>
</feature>
<reference evidence="2 3" key="1">
    <citation type="journal article" date="2013" name="PLoS ONE">
        <title>Poles Apart: Arctic and Antarctic Octadecabacter strains Share High Genome Plasticity and a New Type of Xanthorhodopsin.</title>
        <authorList>
            <person name="Vollmers J."/>
            <person name="Voget S."/>
            <person name="Dietrich S."/>
            <person name="Gollnow K."/>
            <person name="Smits M."/>
            <person name="Meyer K."/>
            <person name="Brinkhoff T."/>
            <person name="Simon M."/>
            <person name="Daniel R."/>
        </authorList>
    </citation>
    <scope>NUCLEOTIDE SEQUENCE [LARGE SCALE GENOMIC DNA]</scope>
    <source>
        <strain evidence="2 3">307</strain>
    </source>
</reference>
<keyword evidence="3" id="KW-1185">Reference proteome</keyword>
<evidence type="ECO:0000313" key="2">
    <source>
        <dbReference type="EMBL" id="AGI66846.1"/>
    </source>
</evidence>
<protein>
    <recommendedName>
        <fullName evidence="4">Acetolactate synthase</fullName>
    </recommendedName>
</protein>
<evidence type="ECO:0000313" key="3">
    <source>
        <dbReference type="Proteomes" id="UP000005307"/>
    </source>
</evidence>
<dbReference type="Proteomes" id="UP000005307">
    <property type="component" value="Chromosome"/>
</dbReference>
<dbReference type="EMBL" id="CP003740">
    <property type="protein sequence ID" value="AGI66846.1"/>
    <property type="molecule type" value="Genomic_DNA"/>
</dbReference>
<organism evidence="2 3">
    <name type="scientific">Octadecabacter antarcticus 307</name>
    <dbReference type="NCBI Taxonomy" id="391626"/>
    <lineage>
        <taxon>Bacteria</taxon>
        <taxon>Pseudomonadati</taxon>
        <taxon>Pseudomonadota</taxon>
        <taxon>Alphaproteobacteria</taxon>
        <taxon>Rhodobacterales</taxon>
        <taxon>Roseobacteraceae</taxon>
        <taxon>Octadecabacter</taxon>
    </lineage>
</organism>
<name>M9R937_9RHOB</name>
<feature type="signal peptide" evidence="1">
    <location>
        <begin position="1"/>
        <end position="29"/>
    </location>
</feature>
<evidence type="ECO:0000256" key="1">
    <source>
        <dbReference type="SAM" id="SignalP"/>
    </source>
</evidence>
<dbReference type="KEGG" id="oat:OAN307_c11440"/>